<sequence length="357" mass="41674">MKIIDWYILKRYLITFFVMILMFVPIGILINLAEKIDKMKEREAPLDEILIYYLDFTFYFANLLFPIFLFLSIIWFTSKLANNSEVIAVLSSGISFMRFLRPYIIGATIIAIIAFVMGMFIVPAASKGYNEFNYKYLSRKKVIQTENIFNQLDDNDFIYVSSFEPKSKIGYDFTYEHFEDNKLKWKIFARNIRWVEKDSIYRLSSYTKRIVGEKNDIIESERRFDTIFSFKIEDLSPVSYVAETKNLFELNEFIKNEQRKGSPNIKRFMVVKYKRWALPVTAFILTIIAVAVSSKKRRGGMGVNLAVGVTLAFLYIFFDKVFGTLAQQTGFSPLMSVILPNLFFGVLALYLLNNAKR</sequence>
<dbReference type="AlphaFoldDB" id="A0A9E6ZV05"/>
<dbReference type="Pfam" id="PF03739">
    <property type="entry name" value="LptF_LptG"/>
    <property type="match status" value="1"/>
</dbReference>
<evidence type="ECO:0000256" key="1">
    <source>
        <dbReference type="ARBA" id="ARBA00004651"/>
    </source>
</evidence>
<dbReference type="KEGG" id="fbm:MQE35_03090"/>
<feature type="transmembrane region" description="Helical" evidence="6">
    <location>
        <begin position="12"/>
        <end position="30"/>
    </location>
</feature>
<keyword evidence="3 6" id="KW-0812">Transmembrane</keyword>
<dbReference type="GO" id="GO:0015920">
    <property type="term" value="P:lipopolysaccharide transport"/>
    <property type="evidence" value="ECO:0007669"/>
    <property type="project" value="TreeGrafter"/>
</dbReference>
<dbReference type="RefSeq" id="WP_255844390.1">
    <property type="nucleotide sequence ID" value="NZ_CP094358.1"/>
</dbReference>
<evidence type="ECO:0000256" key="2">
    <source>
        <dbReference type="ARBA" id="ARBA00022475"/>
    </source>
</evidence>
<evidence type="ECO:0000256" key="4">
    <source>
        <dbReference type="ARBA" id="ARBA00022989"/>
    </source>
</evidence>
<accession>A0A9E6ZV05</accession>
<keyword evidence="8" id="KW-1185">Reference proteome</keyword>
<evidence type="ECO:0000256" key="6">
    <source>
        <dbReference type="SAM" id="Phobius"/>
    </source>
</evidence>
<gene>
    <name evidence="7" type="ORF">MQE35_03090</name>
</gene>
<proteinExistence type="predicted"/>
<evidence type="ECO:0000313" key="8">
    <source>
        <dbReference type="Proteomes" id="UP000831290"/>
    </source>
</evidence>
<keyword evidence="4 6" id="KW-1133">Transmembrane helix</keyword>
<keyword evidence="2" id="KW-1003">Cell membrane</keyword>
<dbReference type="PANTHER" id="PTHR33529:SF8">
    <property type="entry name" value="PERMEASE, YJGP_YJGQ FAMILY"/>
    <property type="match status" value="1"/>
</dbReference>
<organism evidence="7 8">
    <name type="scientific">Abyssalbus ytuae</name>
    <dbReference type="NCBI Taxonomy" id="2926907"/>
    <lineage>
        <taxon>Bacteria</taxon>
        <taxon>Pseudomonadati</taxon>
        <taxon>Bacteroidota</taxon>
        <taxon>Flavobacteriia</taxon>
        <taxon>Flavobacteriales</taxon>
        <taxon>Flavobacteriaceae</taxon>
        <taxon>Abyssalbus</taxon>
    </lineage>
</organism>
<evidence type="ECO:0000256" key="5">
    <source>
        <dbReference type="ARBA" id="ARBA00023136"/>
    </source>
</evidence>
<dbReference type="GO" id="GO:0043190">
    <property type="term" value="C:ATP-binding cassette (ABC) transporter complex"/>
    <property type="evidence" value="ECO:0007669"/>
    <property type="project" value="TreeGrafter"/>
</dbReference>
<feature type="transmembrane region" description="Helical" evidence="6">
    <location>
        <begin position="330"/>
        <end position="352"/>
    </location>
</feature>
<keyword evidence="5 6" id="KW-0472">Membrane</keyword>
<reference evidence="7" key="1">
    <citation type="submission" date="2022-03" db="EMBL/GenBank/DDBJ databases">
        <title>Description of Abyssus ytuae gen. nov., sp. nov., a novel member of the family Flavobacteriaceae isolated from the sediment of Mariana Trench.</title>
        <authorList>
            <person name="Zhang J."/>
            <person name="Xu X."/>
        </authorList>
    </citation>
    <scope>NUCLEOTIDE SEQUENCE</scope>
    <source>
        <strain evidence="7">MT3330</strain>
    </source>
</reference>
<evidence type="ECO:0000313" key="7">
    <source>
        <dbReference type="EMBL" id="UOB18283.1"/>
    </source>
</evidence>
<feature type="transmembrane region" description="Helical" evidence="6">
    <location>
        <begin position="103"/>
        <end position="125"/>
    </location>
</feature>
<dbReference type="Proteomes" id="UP000831290">
    <property type="component" value="Chromosome"/>
</dbReference>
<name>A0A9E6ZV05_9FLAO</name>
<feature type="transmembrane region" description="Helical" evidence="6">
    <location>
        <begin position="276"/>
        <end position="294"/>
    </location>
</feature>
<dbReference type="InterPro" id="IPR005495">
    <property type="entry name" value="LptG/LptF_permease"/>
</dbReference>
<dbReference type="EMBL" id="CP094358">
    <property type="protein sequence ID" value="UOB18283.1"/>
    <property type="molecule type" value="Genomic_DNA"/>
</dbReference>
<comment type="subcellular location">
    <subcellularLocation>
        <location evidence="1">Cell membrane</location>
        <topology evidence="1">Multi-pass membrane protein</topology>
    </subcellularLocation>
</comment>
<dbReference type="PANTHER" id="PTHR33529">
    <property type="entry name" value="SLR0882 PROTEIN-RELATED"/>
    <property type="match status" value="1"/>
</dbReference>
<evidence type="ECO:0000256" key="3">
    <source>
        <dbReference type="ARBA" id="ARBA00022692"/>
    </source>
</evidence>
<protein>
    <submittedName>
        <fullName evidence="7">LptF/LptG family permease</fullName>
    </submittedName>
</protein>
<feature type="transmembrane region" description="Helical" evidence="6">
    <location>
        <begin position="301"/>
        <end position="318"/>
    </location>
</feature>
<feature type="transmembrane region" description="Helical" evidence="6">
    <location>
        <begin position="50"/>
        <end position="76"/>
    </location>
</feature>